<accession>A0A1J4JHJ3</accession>
<comment type="caution">
    <text evidence="2">The sequence shown here is derived from an EMBL/GenBank/DDBJ whole genome shotgun (WGS) entry which is preliminary data.</text>
</comment>
<dbReference type="EMBL" id="MLAK01001137">
    <property type="protein sequence ID" value="OHS97075.1"/>
    <property type="molecule type" value="Genomic_DNA"/>
</dbReference>
<gene>
    <name evidence="2" type="ORF">TRFO_09617</name>
</gene>
<sequence>MSSDDSGYDSYTYQRYSDLIERELEYDFSYSYYESDDDNNEIYNECKNSRRTNQNYSRVKYKNNHISESRNTSKFDSKNSYKNDIHNESSKIRSNKGYGREMSDDQDDEDYSSNEGNRYDSAPWRRRTSLMEKSRDEYYSTISHSGKMFETEAELKKRLREAHKIAFLPSPFYKRAKKQQLIEKKYQTNSDYENMNIFKRKHRRSRKDDYFLELEETETKPYSIRKNQFTTSRRSELK</sequence>
<dbReference type="Proteomes" id="UP000179807">
    <property type="component" value="Unassembled WGS sequence"/>
</dbReference>
<protein>
    <submittedName>
        <fullName evidence="2">Uncharacterized protein</fullName>
    </submittedName>
</protein>
<evidence type="ECO:0000256" key="1">
    <source>
        <dbReference type="SAM" id="MobiDB-lite"/>
    </source>
</evidence>
<reference evidence="2" key="1">
    <citation type="submission" date="2016-10" db="EMBL/GenBank/DDBJ databases">
        <authorList>
            <person name="Benchimol M."/>
            <person name="Almeida L.G."/>
            <person name="Vasconcelos A.T."/>
            <person name="Perreira-Neves A."/>
            <person name="Rosa I.A."/>
            <person name="Tasca T."/>
            <person name="Bogo M.R."/>
            <person name="de Souza W."/>
        </authorList>
    </citation>
    <scope>NUCLEOTIDE SEQUENCE [LARGE SCALE GENOMIC DNA]</scope>
    <source>
        <strain evidence="2">K</strain>
    </source>
</reference>
<organism evidence="2 3">
    <name type="scientific">Tritrichomonas foetus</name>
    <dbReference type="NCBI Taxonomy" id="1144522"/>
    <lineage>
        <taxon>Eukaryota</taxon>
        <taxon>Metamonada</taxon>
        <taxon>Parabasalia</taxon>
        <taxon>Tritrichomonadida</taxon>
        <taxon>Tritrichomonadidae</taxon>
        <taxon>Tritrichomonas</taxon>
    </lineage>
</organism>
<proteinExistence type="predicted"/>
<evidence type="ECO:0000313" key="2">
    <source>
        <dbReference type="EMBL" id="OHS97075.1"/>
    </source>
</evidence>
<feature type="region of interest" description="Disordered" evidence="1">
    <location>
        <begin position="63"/>
        <end position="121"/>
    </location>
</feature>
<feature type="compositionally biased region" description="Basic and acidic residues" evidence="1">
    <location>
        <begin position="65"/>
        <end position="91"/>
    </location>
</feature>
<dbReference type="RefSeq" id="XP_068350212.1">
    <property type="nucleotide sequence ID" value="XM_068494959.1"/>
</dbReference>
<evidence type="ECO:0000313" key="3">
    <source>
        <dbReference type="Proteomes" id="UP000179807"/>
    </source>
</evidence>
<dbReference type="VEuPathDB" id="TrichDB:TRFO_09617"/>
<name>A0A1J4JHJ3_9EUKA</name>
<dbReference type="AlphaFoldDB" id="A0A1J4JHJ3"/>
<keyword evidence="3" id="KW-1185">Reference proteome</keyword>
<dbReference type="GeneID" id="94829663"/>